<comment type="caution">
    <text evidence="1">The sequence shown here is derived from an EMBL/GenBank/DDBJ whole genome shotgun (WGS) entry which is preliminary data.</text>
</comment>
<dbReference type="AlphaFoldDB" id="A0A0F8ZAU5"/>
<feature type="non-terminal residue" evidence="1">
    <location>
        <position position="1"/>
    </location>
</feature>
<accession>A0A0F8ZAU5</accession>
<sequence>DVKAALQGVRSLLGVIAGGLDLRGRSD</sequence>
<protein>
    <submittedName>
        <fullName evidence="1">Uncharacterized protein</fullName>
    </submittedName>
</protein>
<proteinExistence type="predicted"/>
<evidence type="ECO:0000313" key="1">
    <source>
        <dbReference type="EMBL" id="KKK90848.1"/>
    </source>
</evidence>
<dbReference type="EMBL" id="LAZR01048915">
    <property type="protein sequence ID" value="KKK90848.1"/>
    <property type="molecule type" value="Genomic_DNA"/>
</dbReference>
<organism evidence="1">
    <name type="scientific">marine sediment metagenome</name>
    <dbReference type="NCBI Taxonomy" id="412755"/>
    <lineage>
        <taxon>unclassified sequences</taxon>
        <taxon>metagenomes</taxon>
        <taxon>ecological metagenomes</taxon>
    </lineage>
</organism>
<gene>
    <name evidence="1" type="ORF">LCGC14_2718850</name>
</gene>
<reference evidence="1" key="1">
    <citation type="journal article" date="2015" name="Nature">
        <title>Complex archaea that bridge the gap between prokaryotes and eukaryotes.</title>
        <authorList>
            <person name="Spang A."/>
            <person name="Saw J.H."/>
            <person name="Jorgensen S.L."/>
            <person name="Zaremba-Niedzwiedzka K."/>
            <person name="Martijn J."/>
            <person name="Lind A.E."/>
            <person name="van Eijk R."/>
            <person name="Schleper C."/>
            <person name="Guy L."/>
            <person name="Ettema T.J."/>
        </authorList>
    </citation>
    <scope>NUCLEOTIDE SEQUENCE</scope>
</reference>
<name>A0A0F8ZAU5_9ZZZZ</name>